<feature type="transmembrane region" description="Helical" evidence="1">
    <location>
        <begin position="80"/>
        <end position="97"/>
    </location>
</feature>
<keyword evidence="1" id="KW-0812">Transmembrane</keyword>
<keyword evidence="1" id="KW-0472">Membrane</keyword>
<reference evidence="2 3" key="1">
    <citation type="submission" date="2017-01" db="EMBL/GenBank/DDBJ databases">
        <title>Complete Genome Sequence of Paenalcaligenes hominis, Isolated from a paraplegic Patient with neurogenic bladder.</title>
        <authorList>
            <person name="Mukhopadhyay R."/>
            <person name="Joaquin J."/>
            <person name="Hogue R."/>
            <person name="Kilaru A."/>
            <person name="Jospin G."/>
            <person name="Mars K."/>
            <person name="Eisen J.A."/>
            <person name="Chaturvedi V."/>
        </authorList>
    </citation>
    <scope>NUCLEOTIDE SEQUENCE [LARGE SCALE GENOMIC DNA]</scope>
    <source>
        <strain evidence="2 3">15S00501</strain>
    </source>
</reference>
<protein>
    <submittedName>
        <fullName evidence="2">Uncharacterized protein</fullName>
    </submittedName>
</protein>
<dbReference type="Proteomes" id="UP000189369">
    <property type="component" value="Chromosome"/>
</dbReference>
<dbReference type="OrthoDB" id="8688225at2"/>
<gene>
    <name evidence="2" type="ORF">PAEH1_03815</name>
</gene>
<sequence>MNITHLEHLLIGLVIQGLFVLGFNALKRPDGVWYGAFFVTALFLGREHAQREYKIGDPSQLVGYEALDLWRWSLDAQLDFFVPTVAVFLVAGLVAWFKR</sequence>
<dbReference type="AlphaFoldDB" id="A0A1U9JYP4"/>
<dbReference type="EMBL" id="CP019697">
    <property type="protein sequence ID" value="AQS50915.1"/>
    <property type="molecule type" value="Genomic_DNA"/>
</dbReference>
<feature type="transmembrane region" description="Helical" evidence="1">
    <location>
        <begin position="6"/>
        <end position="25"/>
    </location>
</feature>
<dbReference type="STRING" id="643674.PAEH1_03815"/>
<name>A0A1U9JYP4_9BURK</name>
<dbReference type="KEGG" id="phn:PAEH1_03815"/>
<evidence type="ECO:0000313" key="2">
    <source>
        <dbReference type="EMBL" id="AQS50915.1"/>
    </source>
</evidence>
<evidence type="ECO:0000256" key="1">
    <source>
        <dbReference type="SAM" id="Phobius"/>
    </source>
</evidence>
<evidence type="ECO:0000313" key="3">
    <source>
        <dbReference type="Proteomes" id="UP000189369"/>
    </source>
</evidence>
<proteinExistence type="predicted"/>
<organism evidence="2 3">
    <name type="scientific">Paenalcaligenes hominis</name>
    <dbReference type="NCBI Taxonomy" id="643674"/>
    <lineage>
        <taxon>Bacteria</taxon>
        <taxon>Pseudomonadati</taxon>
        <taxon>Pseudomonadota</taxon>
        <taxon>Betaproteobacteria</taxon>
        <taxon>Burkholderiales</taxon>
        <taxon>Alcaligenaceae</taxon>
        <taxon>Paenalcaligenes</taxon>
    </lineage>
</organism>
<keyword evidence="1" id="KW-1133">Transmembrane helix</keyword>
<accession>A0A1U9JYP4</accession>